<organism evidence="1 2">
    <name type="scientific">Streptosporangium algeriense</name>
    <dbReference type="NCBI Taxonomy" id="1682748"/>
    <lineage>
        <taxon>Bacteria</taxon>
        <taxon>Bacillati</taxon>
        <taxon>Actinomycetota</taxon>
        <taxon>Actinomycetes</taxon>
        <taxon>Streptosporangiales</taxon>
        <taxon>Streptosporangiaceae</taxon>
        <taxon>Streptosporangium</taxon>
    </lineage>
</organism>
<dbReference type="EMBL" id="JBHTHX010003043">
    <property type="protein sequence ID" value="MFD0891277.1"/>
    <property type="molecule type" value="Genomic_DNA"/>
</dbReference>
<comment type="caution">
    <text evidence="1">The sequence shown here is derived from an EMBL/GenBank/DDBJ whole genome shotgun (WGS) entry which is preliminary data.</text>
</comment>
<evidence type="ECO:0000313" key="2">
    <source>
        <dbReference type="Proteomes" id="UP001597024"/>
    </source>
</evidence>
<dbReference type="Proteomes" id="UP001597024">
    <property type="component" value="Unassembled WGS sequence"/>
</dbReference>
<sequence>MEVALKILLGRCSPQALIKFVTLFAVPYPTRIKRVAAVREGGAFLRRFDDIPLLMLAAKR</sequence>
<accession>A0ABW3E858</accession>
<evidence type="ECO:0000313" key="1">
    <source>
        <dbReference type="EMBL" id="MFD0891277.1"/>
    </source>
</evidence>
<gene>
    <name evidence="1" type="ORF">ACFQ08_42585</name>
</gene>
<name>A0ABW3E858_9ACTN</name>
<keyword evidence="2" id="KW-1185">Reference proteome</keyword>
<reference evidence="2" key="1">
    <citation type="journal article" date="2019" name="Int. J. Syst. Evol. Microbiol.">
        <title>The Global Catalogue of Microorganisms (GCM) 10K type strain sequencing project: providing services to taxonomists for standard genome sequencing and annotation.</title>
        <authorList>
            <consortium name="The Broad Institute Genomics Platform"/>
            <consortium name="The Broad Institute Genome Sequencing Center for Infectious Disease"/>
            <person name="Wu L."/>
            <person name="Ma J."/>
        </authorList>
    </citation>
    <scope>NUCLEOTIDE SEQUENCE [LARGE SCALE GENOMIC DNA]</scope>
    <source>
        <strain evidence="2">CCUG 62974</strain>
    </source>
</reference>
<protein>
    <submittedName>
        <fullName evidence="1">Uncharacterized protein</fullName>
    </submittedName>
</protein>
<proteinExistence type="predicted"/>